<proteinExistence type="predicted"/>
<gene>
    <name evidence="1" type="ORF">DW084_16290</name>
</gene>
<reference evidence="1 2" key="1">
    <citation type="submission" date="2018-08" db="EMBL/GenBank/DDBJ databases">
        <title>A genome reference for cultivated species of the human gut microbiota.</title>
        <authorList>
            <person name="Zou Y."/>
            <person name="Xue W."/>
            <person name="Luo G."/>
        </authorList>
    </citation>
    <scope>NUCLEOTIDE SEQUENCE [LARGE SCALE GENOMIC DNA]</scope>
    <source>
        <strain evidence="1 2">AF48-16</strain>
    </source>
</reference>
<comment type="caution">
    <text evidence="1">The sequence shown here is derived from an EMBL/GenBank/DDBJ whole genome shotgun (WGS) entry which is preliminary data.</text>
</comment>
<accession>A0A415ENU8</accession>
<evidence type="ECO:0000313" key="1">
    <source>
        <dbReference type="EMBL" id="RHK04260.1"/>
    </source>
</evidence>
<evidence type="ECO:0000313" key="2">
    <source>
        <dbReference type="Proteomes" id="UP000286288"/>
    </source>
</evidence>
<sequence>MKKMEGHKVIFDTRDLQDLRPLYTPEDRPVFHPYTEVAPPIDPHVVVIGFDFNRQRWNLVSAATPEEVEELQGTTDTLGRQVVQLTLQNLQLSQQVRELTQGGQENA</sequence>
<dbReference type="EMBL" id="QRMZ01000029">
    <property type="protein sequence ID" value="RHK04260.1"/>
    <property type="molecule type" value="Genomic_DNA"/>
</dbReference>
<protein>
    <submittedName>
        <fullName evidence="1">Uncharacterized protein</fullName>
    </submittedName>
</protein>
<dbReference type="Proteomes" id="UP000286288">
    <property type="component" value="Unassembled WGS sequence"/>
</dbReference>
<name>A0A415ENU8_ENTCA</name>
<dbReference type="AlphaFoldDB" id="A0A415ENU8"/>
<organism evidence="1 2">
    <name type="scientific">Enterococcus casseliflavus</name>
    <name type="common">Enterococcus flavescens</name>
    <dbReference type="NCBI Taxonomy" id="37734"/>
    <lineage>
        <taxon>Bacteria</taxon>
        <taxon>Bacillati</taxon>
        <taxon>Bacillota</taxon>
        <taxon>Bacilli</taxon>
        <taxon>Lactobacillales</taxon>
        <taxon>Enterococcaceae</taxon>
        <taxon>Enterococcus</taxon>
    </lineage>
</organism>